<sequence length="571" mass="62698">MSPPKVLIVGIDAACFEQLDPLVESGAVPTIAELLDTGVVDELETTHPPWTPSAWPSVVTGATPWQHGVYDFYGYDRDPDGELVSARDVQVPYLWEILSAHGLSSVVVNVPVTHPVHEFDGSLVPGYLATEGVDILVDGEKRQLDEVLPDYRVYAGQTATREDRLAEYERLVDARVDAAETLADATEWDLMMVQFQSTDGVFHTDGDDPDAVERVYRRVDAGIERLVELAGPDAHVVLVSDHGIHQYERVFYLNSWLKDRGDLVTTDESVRHAWNEQTKHTATSEGDDDTRPPLATRTLRGGLGLLGHVGVTPTRVERVLASLGLDRTVARVLPDSVLQEVVDASEYVDFDRSAAFTRSLSSLGIRCNVEGRDPGGVIPADEFDAYRTQLVSDLREVTAPDGTRVFDAVEDRHALAGRDVAGEQSAPDILLFPARMTWKISDIVRDEQFGETDEFSHTWTGLFALSGPATSVGTLNVADATVIDVVPTVLSLFGIDPPAHVEGTSLLDDWDPALVGRDTEEPADTDATHTTMSAERRFFDDERTDSSEDESAADEDSEYVADRLRELGYLE</sequence>
<dbReference type="InterPro" id="IPR017850">
    <property type="entry name" value="Alkaline_phosphatase_core_sf"/>
</dbReference>
<name>M0HJU7_HALEO</name>
<gene>
    <name evidence="2" type="ORF">C453_12466</name>
</gene>
<feature type="region of interest" description="Disordered" evidence="1">
    <location>
        <begin position="516"/>
        <end position="560"/>
    </location>
</feature>
<dbReference type="SUPFAM" id="SSF53649">
    <property type="entry name" value="Alkaline phosphatase-like"/>
    <property type="match status" value="1"/>
</dbReference>
<dbReference type="PATRIC" id="fig|1230453.4.peg.2465"/>
<proteinExistence type="predicted"/>
<dbReference type="PANTHER" id="PTHR10151:SF120">
    <property type="entry name" value="BIS(5'-ADENOSYL)-TRIPHOSPHATASE"/>
    <property type="match status" value="1"/>
</dbReference>
<protein>
    <submittedName>
        <fullName evidence="2">Type I phosphodiesterase/nucleotide pyrophosphatase</fullName>
    </submittedName>
</protein>
<dbReference type="AlphaFoldDB" id="M0HJU7"/>
<feature type="compositionally biased region" description="Acidic residues" evidence="1">
    <location>
        <begin position="547"/>
        <end position="559"/>
    </location>
</feature>
<organism evidence="2 3">
    <name type="scientific">Haloferax elongans ATCC BAA-1513</name>
    <dbReference type="NCBI Taxonomy" id="1230453"/>
    <lineage>
        <taxon>Archaea</taxon>
        <taxon>Methanobacteriati</taxon>
        <taxon>Methanobacteriota</taxon>
        <taxon>Stenosarchaea group</taxon>
        <taxon>Halobacteria</taxon>
        <taxon>Halobacteriales</taxon>
        <taxon>Haloferacaceae</taxon>
        <taxon>Haloferax</taxon>
    </lineage>
</organism>
<accession>M0HJU7</accession>
<evidence type="ECO:0000313" key="3">
    <source>
        <dbReference type="Proteomes" id="UP000011612"/>
    </source>
</evidence>
<dbReference type="Pfam" id="PF01663">
    <property type="entry name" value="Phosphodiest"/>
    <property type="match status" value="1"/>
</dbReference>
<dbReference type="GO" id="GO:0016787">
    <property type="term" value="F:hydrolase activity"/>
    <property type="evidence" value="ECO:0007669"/>
    <property type="project" value="UniProtKB-ARBA"/>
</dbReference>
<dbReference type="PANTHER" id="PTHR10151">
    <property type="entry name" value="ECTONUCLEOTIDE PYROPHOSPHATASE/PHOSPHODIESTERASE"/>
    <property type="match status" value="1"/>
</dbReference>
<dbReference type="OrthoDB" id="198670at2157"/>
<reference evidence="2 3" key="1">
    <citation type="journal article" date="2014" name="PLoS Genet.">
        <title>Phylogenetically driven sequencing of extremely halophilic archaea reveals strategies for static and dynamic osmo-response.</title>
        <authorList>
            <person name="Becker E.A."/>
            <person name="Seitzer P.M."/>
            <person name="Tritt A."/>
            <person name="Larsen D."/>
            <person name="Krusor M."/>
            <person name="Yao A.I."/>
            <person name="Wu D."/>
            <person name="Madern D."/>
            <person name="Eisen J.A."/>
            <person name="Darling A.E."/>
            <person name="Facciotti M.T."/>
        </authorList>
    </citation>
    <scope>NUCLEOTIDE SEQUENCE [LARGE SCALE GENOMIC DNA]</scope>
    <source>
        <strain evidence="2 3">ATCC BAA-1513</strain>
    </source>
</reference>
<dbReference type="STRING" id="1230453.C453_12466"/>
<dbReference type="EMBL" id="AOLK01000019">
    <property type="protein sequence ID" value="ELZ84830.1"/>
    <property type="molecule type" value="Genomic_DNA"/>
</dbReference>
<dbReference type="Gene3D" id="3.40.720.10">
    <property type="entry name" value="Alkaline Phosphatase, subunit A"/>
    <property type="match status" value="2"/>
</dbReference>
<keyword evidence="3" id="KW-1185">Reference proteome</keyword>
<dbReference type="RefSeq" id="WP_008324896.1">
    <property type="nucleotide sequence ID" value="NZ_AOLK01000019.1"/>
</dbReference>
<evidence type="ECO:0000256" key="1">
    <source>
        <dbReference type="SAM" id="MobiDB-lite"/>
    </source>
</evidence>
<feature type="compositionally biased region" description="Basic and acidic residues" evidence="1">
    <location>
        <begin position="534"/>
        <end position="546"/>
    </location>
</feature>
<dbReference type="Proteomes" id="UP000011612">
    <property type="component" value="Unassembled WGS sequence"/>
</dbReference>
<evidence type="ECO:0000313" key="2">
    <source>
        <dbReference type="EMBL" id="ELZ84830.1"/>
    </source>
</evidence>
<comment type="caution">
    <text evidence="2">The sequence shown here is derived from an EMBL/GenBank/DDBJ whole genome shotgun (WGS) entry which is preliminary data.</text>
</comment>
<dbReference type="InterPro" id="IPR002591">
    <property type="entry name" value="Phosphodiest/P_Trfase"/>
</dbReference>